<sequence length="80" mass="8696">MQYALIVEDIPSTGNGLRAFFRKHLTALTRRCAVPVDKRGNSCKPPALTLPCWTSTYPTAAALTLVGQLFATLKLPLHTA</sequence>
<reference evidence="1" key="1">
    <citation type="journal article" date="2022" name="Microorganisms">
        <title>Two New Species of Filamentous Sulfur Bacteria of the Genus Thiothrix, Thiothrix winogradskyi sp. nov. and 'Candidatus Thiothrix sulfatifontis' sp. nov.</title>
        <authorList>
            <person name="Ravin N.V."/>
            <person name="Rossetti S."/>
            <person name="Beletsky A.V."/>
            <person name="Kadnikov V.V."/>
            <person name="Rudenko T.S."/>
            <person name="Smolyakov D.D."/>
            <person name="Moskvitina M.I."/>
            <person name="Gureeva M.V."/>
            <person name="Mardanov A.V."/>
            <person name="Grabovich M.Y."/>
        </authorList>
    </citation>
    <scope>NUCLEOTIDE SEQUENCE</scope>
    <source>
        <strain evidence="1">CT3</strain>
    </source>
</reference>
<evidence type="ECO:0000313" key="2">
    <source>
        <dbReference type="Proteomes" id="UP001054801"/>
    </source>
</evidence>
<dbReference type="EMBL" id="CP091244">
    <property type="protein sequence ID" value="UJS24477.1"/>
    <property type="molecule type" value="Genomic_DNA"/>
</dbReference>
<protein>
    <submittedName>
        <fullName evidence="1">Uncharacterized protein</fullName>
    </submittedName>
</protein>
<proteinExistence type="predicted"/>
<name>A0ABY3SZS6_9GAMM</name>
<accession>A0ABY3SZS6</accession>
<dbReference type="Proteomes" id="UP001054801">
    <property type="component" value="Chromosome"/>
</dbReference>
<evidence type="ECO:0000313" key="1">
    <source>
        <dbReference type="EMBL" id="UJS24477.1"/>
    </source>
</evidence>
<keyword evidence="2" id="KW-1185">Reference proteome</keyword>
<organism evidence="1 2">
    <name type="scientific">Thiothrix winogradskyi</name>
    <dbReference type="NCBI Taxonomy" id="96472"/>
    <lineage>
        <taxon>Bacteria</taxon>
        <taxon>Pseudomonadati</taxon>
        <taxon>Pseudomonadota</taxon>
        <taxon>Gammaproteobacteria</taxon>
        <taxon>Thiotrichales</taxon>
        <taxon>Thiotrichaceae</taxon>
        <taxon>Thiothrix</taxon>
    </lineage>
</organism>
<dbReference type="RefSeq" id="WP_236498997.1">
    <property type="nucleotide sequence ID" value="NZ_CP091244.1"/>
</dbReference>
<gene>
    <name evidence="1" type="ORF">L2Y54_00175</name>
</gene>